<dbReference type="InterPro" id="IPR050940">
    <property type="entry name" value="Actin_reg-Ser/Thr_kinase"/>
</dbReference>
<organism evidence="8 9">
    <name type="scientific">Rhizophagus irregularis</name>
    <dbReference type="NCBI Taxonomy" id="588596"/>
    <lineage>
        <taxon>Eukaryota</taxon>
        <taxon>Fungi</taxon>
        <taxon>Fungi incertae sedis</taxon>
        <taxon>Mucoromycota</taxon>
        <taxon>Glomeromycotina</taxon>
        <taxon>Glomeromycetes</taxon>
        <taxon>Glomerales</taxon>
        <taxon>Glomeraceae</taxon>
        <taxon>Rhizophagus</taxon>
    </lineage>
</organism>
<comment type="similarity">
    <text evidence="1">Belongs to the protein kinase superfamily. TKL Ser/Thr protein kinase family.</text>
</comment>
<dbReference type="InterPro" id="IPR000719">
    <property type="entry name" value="Prot_kinase_dom"/>
</dbReference>
<accession>A0A2I1HHS6</accession>
<reference evidence="8 9" key="1">
    <citation type="submission" date="2015-10" db="EMBL/GenBank/DDBJ databases">
        <title>Genome analyses suggest a sexual origin of heterokaryosis in a supposedly ancient asexual fungus.</title>
        <authorList>
            <person name="Ropars J."/>
            <person name="Sedzielewska K."/>
            <person name="Noel J."/>
            <person name="Charron P."/>
            <person name="Farinelli L."/>
            <person name="Marton T."/>
            <person name="Kruger M."/>
            <person name="Pelin A."/>
            <person name="Brachmann A."/>
            <person name="Corradi N."/>
        </authorList>
    </citation>
    <scope>NUCLEOTIDE SEQUENCE [LARGE SCALE GENOMIC DNA]</scope>
    <source>
        <strain evidence="8 9">A4</strain>
    </source>
</reference>
<evidence type="ECO:0000256" key="3">
    <source>
        <dbReference type="ARBA" id="ARBA00022679"/>
    </source>
</evidence>
<keyword evidence="4" id="KW-0547">Nucleotide-binding</keyword>
<dbReference type="GO" id="GO:0004674">
    <property type="term" value="F:protein serine/threonine kinase activity"/>
    <property type="evidence" value="ECO:0007669"/>
    <property type="project" value="UniProtKB-KW"/>
</dbReference>
<dbReference type="SUPFAM" id="SSF56112">
    <property type="entry name" value="Protein kinase-like (PK-like)"/>
    <property type="match status" value="1"/>
</dbReference>
<dbReference type="PANTHER" id="PTHR46485:SF5">
    <property type="entry name" value="CENTER DIVIDER, ISOFORM A"/>
    <property type="match status" value="1"/>
</dbReference>
<feature type="domain" description="Protein kinase" evidence="7">
    <location>
        <begin position="76"/>
        <end position="242"/>
    </location>
</feature>
<dbReference type="PANTHER" id="PTHR46485">
    <property type="entry name" value="LIM DOMAIN KINASE 1"/>
    <property type="match status" value="1"/>
</dbReference>
<dbReference type="Gene3D" id="1.10.510.10">
    <property type="entry name" value="Transferase(Phosphotransferase) domain 1"/>
    <property type="match status" value="1"/>
</dbReference>
<evidence type="ECO:0000256" key="1">
    <source>
        <dbReference type="ARBA" id="ARBA00005843"/>
    </source>
</evidence>
<dbReference type="GO" id="GO:0005524">
    <property type="term" value="F:ATP binding"/>
    <property type="evidence" value="ECO:0007669"/>
    <property type="project" value="UniProtKB-KW"/>
</dbReference>
<keyword evidence="6" id="KW-0067">ATP-binding</keyword>
<keyword evidence="5 8" id="KW-0418">Kinase</keyword>
<evidence type="ECO:0000256" key="5">
    <source>
        <dbReference type="ARBA" id="ARBA00022777"/>
    </source>
</evidence>
<dbReference type="Proteomes" id="UP000234323">
    <property type="component" value="Unassembled WGS sequence"/>
</dbReference>
<evidence type="ECO:0000256" key="2">
    <source>
        <dbReference type="ARBA" id="ARBA00022527"/>
    </source>
</evidence>
<dbReference type="Pfam" id="PF07714">
    <property type="entry name" value="PK_Tyr_Ser-Thr"/>
    <property type="match status" value="1"/>
</dbReference>
<evidence type="ECO:0000256" key="4">
    <source>
        <dbReference type="ARBA" id="ARBA00022741"/>
    </source>
</evidence>
<dbReference type="PROSITE" id="PS50011">
    <property type="entry name" value="PROTEIN_KINASE_DOM"/>
    <property type="match status" value="1"/>
</dbReference>
<evidence type="ECO:0000259" key="7">
    <source>
        <dbReference type="PROSITE" id="PS50011"/>
    </source>
</evidence>
<dbReference type="AlphaFoldDB" id="A0A2I1HHS6"/>
<comment type="caution">
    <text evidence="8">The sequence shown here is derived from an EMBL/GenBank/DDBJ whole genome shotgun (WGS) entry which is preliminary data.</text>
</comment>
<evidence type="ECO:0000313" key="8">
    <source>
        <dbReference type="EMBL" id="PKY58380.1"/>
    </source>
</evidence>
<proteinExistence type="inferred from homology"/>
<dbReference type="InterPro" id="IPR001245">
    <property type="entry name" value="Ser-Thr/Tyr_kinase_cat_dom"/>
</dbReference>
<sequence length="242" mass="28493">MDTNEKSILDGQMNSLKFSFTIQAIDEFKVIKNETREIKELLLNVYGVFDDKQSQQNFLKNMDSLAERNKKFQKQSKQNKVLDSSDFKLLEVNEPLLDGNDYQRTKICPSKRIEKRTLSSDDNIIQEFCFKEFSNKTTNFSDESQTVISRQANILKELKNTNNIVRFFGVAQENSKFYLVTEWMEHGNLHEYYTNYKDKMNWETKVRFALDICHGISYLNDCQILHHDIQSANILVNINEKI</sequence>
<keyword evidence="2" id="KW-0723">Serine/threonine-protein kinase</keyword>
<keyword evidence="9" id="KW-1185">Reference proteome</keyword>
<keyword evidence="3" id="KW-0808">Transferase</keyword>
<evidence type="ECO:0000313" key="9">
    <source>
        <dbReference type="Proteomes" id="UP000234323"/>
    </source>
</evidence>
<gene>
    <name evidence="8" type="ORF">RhiirA4_429677</name>
</gene>
<dbReference type="InterPro" id="IPR011009">
    <property type="entry name" value="Kinase-like_dom_sf"/>
</dbReference>
<name>A0A2I1HHS6_9GLOM</name>
<evidence type="ECO:0000256" key="6">
    <source>
        <dbReference type="ARBA" id="ARBA00022840"/>
    </source>
</evidence>
<dbReference type="VEuPathDB" id="FungiDB:RhiirA1_418926"/>
<protein>
    <submittedName>
        <fullName evidence="8">Kinase-like protein</fullName>
    </submittedName>
</protein>
<dbReference type="EMBL" id="LLXI01002986">
    <property type="protein sequence ID" value="PKY58380.1"/>
    <property type="molecule type" value="Genomic_DNA"/>
</dbReference>